<keyword evidence="9" id="KW-1185">Reference proteome</keyword>
<dbReference type="InterPro" id="IPR039425">
    <property type="entry name" value="RNA_pol_sigma-70-like"/>
</dbReference>
<dbReference type="Gene3D" id="1.10.10.10">
    <property type="entry name" value="Winged helix-like DNA-binding domain superfamily/Winged helix DNA-binding domain"/>
    <property type="match status" value="1"/>
</dbReference>
<dbReference type="InterPro" id="IPR013249">
    <property type="entry name" value="RNA_pol_sigma70_r4_t2"/>
</dbReference>
<keyword evidence="4" id="KW-0238">DNA-binding</keyword>
<dbReference type="SUPFAM" id="SSF88659">
    <property type="entry name" value="Sigma3 and sigma4 domains of RNA polymerase sigma factors"/>
    <property type="match status" value="1"/>
</dbReference>
<keyword evidence="3" id="KW-0731">Sigma factor</keyword>
<evidence type="ECO:0000256" key="5">
    <source>
        <dbReference type="ARBA" id="ARBA00023163"/>
    </source>
</evidence>
<evidence type="ECO:0000256" key="1">
    <source>
        <dbReference type="ARBA" id="ARBA00010641"/>
    </source>
</evidence>
<dbReference type="EMBL" id="JBHSMD010000002">
    <property type="protein sequence ID" value="MFC5492848.1"/>
    <property type="molecule type" value="Genomic_DNA"/>
</dbReference>
<evidence type="ECO:0000313" key="8">
    <source>
        <dbReference type="EMBL" id="MFC5492848.1"/>
    </source>
</evidence>
<dbReference type="PANTHER" id="PTHR43133">
    <property type="entry name" value="RNA POLYMERASE ECF-TYPE SIGMA FACTO"/>
    <property type="match status" value="1"/>
</dbReference>
<proteinExistence type="inferred from homology"/>
<dbReference type="InterPro" id="IPR036388">
    <property type="entry name" value="WH-like_DNA-bd_sf"/>
</dbReference>
<comment type="caution">
    <text evidence="8">The sequence shown here is derived from an EMBL/GenBank/DDBJ whole genome shotgun (WGS) entry which is preliminary data.</text>
</comment>
<evidence type="ECO:0000256" key="4">
    <source>
        <dbReference type="ARBA" id="ARBA00023125"/>
    </source>
</evidence>
<gene>
    <name evidence="8" type="ORF">ACFPKY_07045</name>
</gene>
<reference evidence="9" key="1">
    <citation type="journal article" date="2019" name="Int. J. Syst. Evol. Microbiol.">
        <title>The Global Catalogue of Microorganisms (GCM) 10K type strain sequencing project: providing services to taxonomists for standard genome sequencing and annotation.</title>
        <authorList>
            <consortium name="The Broad Institute Genomics Platform"/>
            <consortium name="The Broad Institute Genome Sequencing Center for Infectious Disease"/>
            <person name="Wu L."/>
            <person name="Ma J."/>
        </authorList>
    </citation>
    <scope>NUCLEOTIDE SEQUENCE [LARGE SCALE GENOMIC DNA]</scope>
    <source>
        <strain evidence="9">KACC 13778</strain>
    </source>
</reference>
<evidence type="ECO:0000256" key="3">
    <source>
        <dbReference type="ARBA" id="ARBA00023082"/>
    </source>
</evidence>
<evidence type="ECO:0000259" key="7">
    <source>
        <dbReference type="Pfam" id="PF08281"/>
    </source>
</evidence>
<protein>
    <submittedName>
        <fullName evidence="8">RNA polymerase sigma factor</fullName>
    </submittedName>
</protein>
<keyword evidence="5" id="KW-0804">Transcription</keyword>
<dbReference type="Proteomes" id="UP001595956">
    <property type="component" value="Unassembled WGS sequence"/>
</dbReference>
<dbReference type="PANTHER" id="PTHR43133:SF8">
    <property type="entry name" value="RNA POLYMERASE SIGMA FACTOR HI_1459-RELATED"/>
    <property type="match status" value="1"/>
</dbReference>
<dbReference type="InterPro" id="IPR014284">
    <property type="entry name" value="RNA_pol_sigma-70_dom"/>
</dbReference>
<dbReference type="NCBIfam" id="TIGR02937">
    <property type="entry name" value="sigma70-ECF"/>
    <property type="match status" value="1"/>
</dbReference>
<evidence type="ECO:0000256" key="6">
    <source>
        <dbReference type="SAM" id="MobiDB-lite"/>
    </source>
</evidence>
<sequence length="190" mass="20816">MGRPLTEPEFEQLYRSTVRDLVGYLRRRGSADPENDAAEVYAVAWRRRADLPATLLRRAWLFGAAAKVLQAGQRHRAQEGRAAAELAQQPQEPALADDPATAVMAAAMARLSPGEREVLRLVEWERLTPAELATALGVRPGTARVRLHRARQALARDPEVRALIDRRQVAAAGGSVSTRSARSVVDGTPR</sequence>
<dbReference type="RefSeq" id="WP_345171406.1">
    <property type="nucleotide sequence ID" value="NZ_BAABFQ010000003.1"/>
</dbReference>
<evidence type="ECO:0000313" key="9">
    <source>
        <dbReference type="Proteomes" id="UP001595956"/>
    </source>
</evidence>
<accession>A0ABW0N0Q4</accession>
<organism evidence="8 9">
    <name type="scientific">Nocardioides caricicola</name>
    <dbReference type="NCBI Taxonomy" id="634770"/>
    <lineage>
        <taxon>Bacteria</taxon>
        <taxon>Bacillati</taxon>
        <taxon>Actinomycetota</taxon>
        <taxon>Actinomycetes</taxon>
        <taxon>Propionibacteriales</taxon>
        <taxon>Nocardioidaceae</taxon>
        <taxon>Nocardioides</taxon>
    </lineage>
</organism>
<name>A0ABW0N0Q4_9ACTN</name>
<dbReference type="InterPro" id="IPR013324">
    <property type="entry name" value="RNA_pol_sigma_r3/r4-like"/>
</dbReference>
<evidence type="ECO:0000256" key="2">
    <source>
        <dbReference type="ARBA" id="ARBA00023015"/>
    </source>
</evidence>
<feature type="domain" description="RNA polymerase sigma factor 70 region 4 type 2" evidence="7">
    <location>
        <begin position="105"/>
        <end position="154"/>
    </location>
</feature>
<feature type="region of interest" description="Disordered" evidence="6">
    <location>
        <begin position="169"/>
        <end position="190"/>
    </location>
</feature>
<keyword evidence="2" id="KW-0805">Transcription regulation</keyword>
<dbReference type="Pfam" id="PF08281">
    <property type="entry name" value="Sigma70_r4_2"/>
    <property type="match status" value="1"/>
</dbReference>
<comment type="similarity">
    <text evidence="1">Belongs to the sigma-70 factor family. ECF subfamily.</text>
</comment>